<dbReference type="InterPro" id="IPR011990">
    <property type="entry name" value="TPR-like_helical_dom_sf"/>
</dbReference>
<dbReference type="PANTHER" id="PTHR47539:SF1">
    <property type="entry name" value="PENTATRICOPEPTIDE REPEAT-CONTAINING PROTEIN OTP51, CHLOROPLASTIC"/>
    <property type="match status" value="1"/>
</dbReference>
<evidence type="ECO:0000256" key="1">
    <source>
        <dbReference type="ARBA" id="ARBA00022737"/>
    </source>
</evidence>
<dbReference type="GO" id="GO:0048564">
    <property type="term" value="P:photosystem I assembly"/>
    <property type="evidence" value="ECO:0007669"/>
    <property type="project" value="TreeGrafter"/>
</dbReference>
<dbReference type="GO" id="GO:0000373">
    <property type="term" value="P:Group II intron splicing"/>
    <property type="evidence" value="ECO:0007669"/>
    <property type="project" value="TreeGrafter"/>
</dbReference>
<organism evidence="3 4">
    <name type="scientific">Taxus chinensis</name>
    <name type="common">Chinese yew</name>
    <name type="synonym">Taxus wallichiana var. chinensis</name>
    <dbReference type="NCBI Taxonomy" id="29808"/>
    <lineage>
        <taxon>Eukaryota</taxon>
        <taxon>Viridiplantae</taxon>
        <taxon>Streptophyta</taxon>
        <taxon>Embryophyta</taxon>
        <taxon>Tracheophyta</taxon>
        <taxon>Spermatophyta</taxon>
        <taxon>Pinopsida</taxon>
        <taxon>Pinidae</taxon>
        <taxon>Conifers II</taxon>
        <taxon>Cupressales</taxon>
        <taxon>Taxaceae</taxon>
        <taxon>Taxus</taxon>
    </lineage>
</organism>
<accession>A0AA38CI65</accession>
<dbReference type="InterPro" id="IPR027434">
    <property type="entry name" value="Homing_endonucl"/>
</dbReference>
<dbReference type="OMA" id="MESYAQR"/>
<feature type="domain" description="Homing endonuclease LAGLIDADG" evidence="2">
    <location>
        <begin position="403"/>
        <end position="566"/>
    </location>
</feature>
<keyword evidence="1" id="KW-0677">Repeat</keyword>
<dbReference type="Pfam" id="PF01535">
    <property type="entry name" value="PPR"/>
    <property type="match status" value="2"/>
</dbReference>
<dbReference type="GO" id="GO:0045292">
    <property type="term" value="P:mRNA cis splicing, via spliceosome"/>
    <property type="evidence" value="ECO:0007669"/>
    <property type="project" value="TreeGrafter"/>
</dbReference>
<dbReference type="Gene3D" id="1.25.40.10">
    <property type="entry name" value="Tetratricopeptide repeat domain"/>
    <property type="match status" value="3"/>
</dbReference>
<dbReference type="AlphaFoldDB" id="A0AA38CI65"/>
<dbReference type="InterPro" id="IPR002885">
    <property type="entry name" value="PPR_rpt"/>
</dbReference>
<dbReference type="Pfam" id="PF13812">
    <property type="entry name" value="PPR_3"/>
    <property type="match status" value="1"/>
</dbReference>
<dbReference type="Pfam" id="PF03161">
    <property type="entry name" value="LAGLIDADG_2"/>
    <property type="match status" value="1"/>
</dbReference>
<evidence type="ECO:0000313" key="4">
    <source>
        <dbReference type="Proteomes" id="UP000824469"/>
    </source>
</evidence>
<dbReference type="NCBIfam" id="TIGR00756">
    <property type="entry name" value="PPR"/>
    <property type="match status" value="2"/>
</dbReference>
<gene>
    <name evidence="3" type="ORF">KI387_029454</name>
</gene>
<evidence type="ECO:0000259" key="2">
    <source>
        <dbReference type="Pfam" id="PF03161"/>
    </source>
</evidence>
<dbReference type="SUPFAM" id="SSF55608">
    <property type="entry name" value="Homing endonucleases"/>
    <property type="match status" value="1"/>
</dbReference>
<evidence type="ECO:0000313" key="3">
    <source>
        <dbReference type="EMBL" id="KAH9297772.1"/>
    </source>
</evidence>
<dbReference type="Proteomes" id="UP000824469">
    <property type="component" value="Unassembled WGS sequence"/>
</dbReference>
<name>A0AA38CI65_TAXCH</name>
<sequence length="605" mass="69811">MIKQDWFKFDLGLATKLADFLGKDMKVGRCRDVFDDMIDRGHVPRESTFIMLTMAYIETPDQGSVDEASDIYNRMIQLGGYQPITSLHNSLFKALLRGTGGTAKHYLKQAESVFQNMQAAGHRIKKGTYEGLIWLHSYQDCINLERIQFIRNTMKQSGIKESGDFLVSILRVCSKCADVDEAERTWEKLLDTGDKLTSHPFVYRMEVYAKAGQPMKSLTIFKEMQEKGVPMSMIAYEKIIQILSNAQEKKHAENFMNQFEDSGLKPLQSSYVALMRMYMSLLMYNEVESTFSRCMTKCRPNRVAYDLYLESLIKCGKLEKAEEVFTGLQKDGAMGIKSKACNIMLEGYLNAGQGAKIRQLYDQMCLKKYDVEPLLMQPIKYSINLGNEDINRHLSLTLTAEQREISTAILLSGAILESHDKNKTFELHFEFNKKLEFCDILKTNLYVNFFEWLKPLDRLNAQAEEMPWHFSTVNHHSFRFYADHFRPGGKMAIPRLIHRWLSPRTLAYWYMYGGWKSTSGDIVFYGMSYRVKEGEIIVKAFKAKSIDCVINRCGKLFQIRCQGKDAMRLWKLMEPYILDDLKEILKPEDRVTEHGAGTEGTNFNS</sequence>
<comment type="caution">
    <text evidence="3">The sequence shown here is derived from an EMBL/GenBank/DDBJ whole genome shotgun (WGS) entry which is preliminary data.</text>
</comment>
<dbReference type="InterPro" id="IPR004860">
    <property type="entry name" value="LAGLIDADG_dom"/>
</dbReference>
<protein>
    <recommendedName>
        <fullName evidence="2">Homing endonuclease LAGLIDADG domain-containing protein</fullName>
    </recommendedName>
</protein>
<dbReference type="GO" id="GO:0004519">
    <property type="term" value="F:endonuclease activity"/>
    <property type="evidence" value="ECO:0007669"/>
    <property type="project" value="InterPro"/>
</dbReference>
<dbReference type="Gene3D" id="3.10.28.10">
    <property type="entry name" value="Homing endonucleases"/>
    <property type="match status" value="2"/>
</dbReference>
<dbReference type="InterPro" id="IPR052500">
    <property type="entry name" value="Chloro/Mito_RNA_Process"/>
</dbReference>
<dbReference type="EMBL" id="JAHRHJ020000010">
    <property type="protein sequence ID" value="KAH9297772.1"/>
    <property type="molecule type" value="Genomic_DNA"/>
</dbReference>
<keyword evidence="4" id="KW-1185">Reference proteome</keyword>
<reference evidence="3 4" key="1">
    <citation type="journal article" date="2021" name="Nat. Plants">
        <title>The Taxus genome provides insights into paclitaxel biosynthesis.</title>
        <authorList>
            <person name="Xiong X."/>
            <person name="Gou J."/>
            <person name="Liao Q."/>
            <person name="Li Y."/>
            <person name="Zhou Q."/>
            <person name="Bi G."/>
            <person name="Li C."/>
            <person name="Du R."/>
            <person name="Wang X."/>
            <person name="Sun T."/>
            <person name="Guo L."/>
            <person name="Liang H."/>
            <person name="Lu P."/>
            <person name="Wu Y."/>
            <person name="Zhang Z."/>
            <person name="Ro D.K."/>
            <person name="Shang Y."/>
            <person name="Huang S."/>
            <person name="Yan J."/>
        </authorList>
    </citation>
    <scope>NUCLEOTIDE SEQUENCE [LARGE SCALE GENOMIC DNA]</scope>
    <source>
        <strain evidence="3">Ta-2019</strain>
    </source>
</reference>
<proteinExistence type="predicted"/>
<dbReference type="PANTHER" id="PTHR47539">
    <property type="entry name" value="PENTATRICOPEPTIDE REPEAT-CONTAINING PROTEIN OTP51, CHLOROPLASTIC"/>
    <property type="match status" value="1"/>
</dbReference>